<gene>
    <name evidence="2" type="ORF">HPBE_LOCUS16497</name>
</gene>
<name>A0A3P8E167_HELPZ</name>
<organism evidence="2">
    <name type="scientific">Heligmosomoides polygyrus</name>
    <name type="common">Parasitic roundworm</name>
    <dbReference type="NCBI Taxonomy" id="6339"/>
    <lineage>
        <taxon>Eukaryota</taxon>
        <taxon>Metazoa</taxon>
        <taxon>Ecdysozoa</taxon>
        <taxon>Nematoda</taxon>
        <taxon>Chromadorea</taxon>
        <taxon>Rhabditida</taxon>
        <taxon>Rhabditina</taxon>
        <taxon>Rhabditomorpha</taxon>
        <taxon>Strongyloidea</taxon>
        <taxon>Heligmosomidae</taxon>
        <taxon>Heligmosomoides</taxon>
    </lineage>
</organism>
<sequence>MDIDWIGIMNSGGTVDQLYETLLAILHHTIEFPGSIFTQDEKCVFYLNPAKQRVWMRPGDLIPTFVRRDVHGEKHLWSFWVCTRGSVYRKLLSKSTTMDCMTMVNEIEEVDRTLALIRSQHFKKVLLFDNAAPHREQDFLVGRDTRTQAVLDNHIEQLINTRPKQFWKDGIRKLAERWQQDHTYRYPNPPDLPVERVARSRPFQHVGLDCFGPLIVRSECGQDRKVWIAPFTCMSTCALHLEVVADNSAAQFLLAFRGYMPRKGAPDIVLSDNAPTFKLGGDVLVNELNRFKDESLIQEFTSRSGLEWRFITPFSPWKGGFYERLVGLVKSALIEATHRQTMDLWNLQTLLSEIEATLNTRPLTPLNTSPEEEVVALRPIDLFNPQFCLGHINPSNTGITPTDYVTNAESHEHLISYYTLLRSSIERFWEAWHTDYLQALADRNLQRSRSKQGSNKAPRIGDVVLIKQSNTTRSSWPLAIIVQLNSTADGSIRSVRLRTGRHRLLDRSMNQLVPLEVRAQDEIAYTNEIEAAMPTRFQPPRQAKNSRAR</sequence>
<reference evidence="2 3" key="1">
    <citation type="submission" date="2018-11" db="EMBL/GenBank/DDBJ databases">
        <authorList>
            <consortium name="Pathogen Informatics"/>
        </authorList>
    </citation>
    <scope>NUCLEOTIDE SEQUENCE [LARGE SCALE GENOMIC DNA]</scope>
</reference>
<dbReference type="AlphaFoldDB" id="A0A3P8E167"/>
<accession>A0A3P8E167</accession>
<dbReference type="Gene3D" id="3.30.420.10">
    <property type="entry name" value="Ribonuclease H-like superfamily/Ribonuclease H"/>
    <property type="match status" value="2"/>
</dbReference>
<protein>
    <submittedName>
        <fullName evidence="4">Integrase catalytic domain-containing protein</fullName>
    </submittedName>
</protein>
<dbReference type="PROSITE" id="PS50994">
    <property type="entry name" value="INTEGRASE"/>
    <property type="match status" value="1"/>
</dbReference>
<reference evidence="4" key="2">
    <citation type="submission" date="2019-09" db="UniProtKB">
        <authorList>
            <consortium name="WormBaseParasite"/>
        </authorList>
    </citation>
    <scope>IDENTIFICATION</scope>
</reference>
<dbReference type="GO" id="GO:0003676">
    <property type="term" value="F:nucleic acid binding"/>
    <property type="evidence" value="ECO:0007669"/>
    <property type="project" value="InterPro"/>
</dbReference>
<dbReference type="Pfam" id="PF18701">
    <property type="entry name" value="DUF5641"/>
    <property type="match status" value="1"/>
</dbReference>
<dbReference type="InterPro" id="IPR012337">
    <property type="entry name" value="RNaseH-like_sf"/>
</dbReference>
<evidence type="ECO:0000313" key="4">
    <source>
        <dbReference type="WBParaSite" id="HPBE_0001649801-mRNA-1"/>
    </source>
</evidence>
<keyword evidence="3" id="KW-1185">Reference proteome</keyword>
<dbReference type="InterPro" id="IPR036397">
    <property type="entry name" value="RNaseH_sf"/>
</dbReference>
<dbReference type="Proteomes" id="UP000050761">
    <property type="component" value="Unassembled WGS sequence"/>
</dbReference>
<dbReference type="InterPro" id="IPR001584">
    <property type="entry name" value="Integrase_cat-core"/>
</dbReference>
<dbReference type="OrthoDB" id="8019190at2759"/>
<dbReference type="WBParaSite" id="HPBE_0001649801-mRNA-1">
    <property type="protein sequence ID" value="HPBE_0001649801-mRNA-1"/>
    <property type="gene ID" value="HPBE_0001649801"/>
</dbReference>
<dbReference type="EMBL" id="UZAH01029449">
    <property type="protein sequence ID" value="VDP06119.1"/>
    <property type="molecule type" value="Genomic_DNA"/>
</dbReference>
<feature type="domain" description="Integrase catalytic" evidence="1">
    <location>
        <begin position="198"/>
        <end position="387"/>
    </location>
</feature>
<evidence type="ECO:0000313" key="2">
    <source>
        <dbReference type="EMBL" id="VDP06119.1"/>
    </source>
</evidence>
<dbReference type="PANTHER" id="PTHR47331">
    <property type="entry name" value="PHD-TYPE DOMAIN-CONTAINING PROTEIN"/>
    <property type="match status" value="1"/>
</dbReference>
<evidence type="ECO:0000313" key="3">
    <source>
        <dbReference type="Proteomes" id="UP000050761"/>
    </source>
</evidence>
<dbReference type="PANTHER" id="PTHR47331:SF2">
    <property type="match status" value="1"/>
</dbReference>
<dbReference type="SUPFAM" id="SSF53098">
    <property type="entry name" value="Ribonuclease H-like"/>
    <property type="match status" value="1"/>
</dbReference>
<dbReference type="InterPro" id="IPR040676">
    <property type="entry name" value="DUF5641"/>
</dbReference>
<proteinExistence type="predicted"/>
<evidence type="ECO:0000259" key="1">
    <source>
        <dbReference type="PROSITE" id="PS50994"/>
    </source>
</evidence>
<dbReference type="GO" id="GO:0015074">
    <property type="term" value="P:DNA integration"/>
    <property type="evidence" value="ECO:0007669"/>
    <property type="project" value="InterPro"/>
</dbReference>